<dbReference type="OMA" id="NDEMVEQ"/>
<dbReference type="GO" id="GO:0000398">
    <property type="term" value="P:mRNA splicing, via spliceosome"/>
    <property type="evidence" value="ECO:0007669"/>
    <property type="project" value="InterPro"/>
</dbReference>
<feature type="compositionally biased region" description="Basic residues" evidence="4">
    <location>
        <begin position="157"/>
        <end position="175"/>
    </location>
</feature>
<dbReference type="PANTHER" id="PTHR12214:SF0">
    <property type="entry name" value="LD29489P"/>
    <property type="match status" value="1"/>
</dbReference>
<comment type="subcellular location">
    <subcellularLocation>
        <location evidence="1">Nucleus</location>
    </subcellularLocation>
</comment>
<dbReference type="EMBL" id="VCGU01000004">
    <property type="protein sequence ID" value="TRY77169.1"/>
    <property type="molecule type" value="Genomic_DNA"/>
</dbReference>
<reference evidence="5 6" key="1">
    <citation type="journal article" date="2018" name="Nat. Ecol. Evol.">
        <title>Genomic signatures of mitonuclear coevolution across populations of Tigriopus californicus.</title>
        <authorList>
            <person name="Barreto F.S."/>
            <person name="Watson E.T."/>
            <person name="Lima T.G."/>
            <person name="Willett C.S."/>
            <person name="Edmands S."/>
            <person name="Li W."/>
            <person name="Burton R.S."/>
        </authorList>
    </citation>
    <scope>NUCLEOTIDE SEQUENCE [LARGE SCALE GENOMIC DNA]</scope>
    <source>
        <strain evidence="5 6">San Diego</strain>
    </source>
</reference>
<proteinExistence type="predicted"/>
<keyword evidence="2" id="KW-0539">Nucleus</keyword>
<dbReference type="GO" id="GO:0005634">
    <property type="term" value="C:nucleus"/>
    <property type="evidence" value="ECO:0007669"/>
    <property type="project" value="UniProtKB-SubCell"/>
</dbReference>
<keyword evidence="3" id="KW-0175">Coiled coil</keyword>
<evidence type="ECO:0008006" key="7">
    <source>
        <dbReference type="Google" id="ProtNLM"/>
    </source>
</evidence>
<keyword evidence="6" id="KW-1185">Reference proteome</keyword>
<dbReference type="PANTHER" id="PTHR12214">
    <property type="entry name" value="GC-RICH SEQUENCE DNA-BINDING FACTOR"/>
    <property type="match status" value="1"/>
</dbReference>
<dbReference type="AlphaFoldDB" id="A0A553PHL7"/>
<feature type="non-terminal residue" evidence="5">
    <location>
        <position position="858"/>
    </location>
</feature>
<feature type="region of interest" description="Disordered" evidence="4">
    <location>
        <begin position="1"/>
        <end position="268"/>
    </location>
</feature>
<accession>A0A553PHL7</accession>
<feature type="compositionally biased region" description="Acidic residues" evidence="4">
    <location>
        <begin position="241"/>
        <end position="253"/>
    </location>
</feature>
<dbReference type="STRING" id="6832.A0A553PHL7"/>
<evidence type="ECO:0000313" key="6">
    <source>
        <dbReference type="Proteomes" id="UP000318571"/>
    </source>
</evidence>
<dbReference type="Proteomes" id="UP000318571">
    <property type="component" value="Chromosome 5"/>
</dbReference>
<comment type="caution">
    <text evidence="5">The sequence shown here is derived from an EMBL/GenBank/DDBJ whole genome shotgun (WGS) entry which is preliminary data.</text>
</comment>
<evidence type="ECO:0000256" key="2">
    <source>
        <dbReference type="ARBA" id="ARBA00023242"/>
    </source>
</evidence>
<name>A0A553PHL7_TIGCA</name>
<feature type="compositionally biased region" description="Acidic residues" evidence="4">
    <location>
        <begin position="104"/>
        <end position="120"/>
    </location>
</feature>
<evidence type="ECO:0000256" key="3">
    <source>
        <dbReference type="SAM" id="Coils"/>
    </source>
</evidence>
<evidence type="ECO:0000256" key="1">
    <source>
        <dbReference type="ARBA" id="ARBA00004123"/>
    </source>
</evidence>
<dbReference type="GO" id="GO:0003677">
    <property type="term" value="F:DNA binding"/>
    <property type="evidence" value="ECO:0007669"/>
    <property type="project" value="InterPro"/>
</dbReference>
<feature type="compositionally biased region" description="Basic and acidic residues" evidence="4">
    <location>
        <begin position="306"/>
        <end position="316"/>
    </location>
</feature>
<feature type="region of interest" description="Disordered" evidence="4">
    <location>
        <begin position="281"/>
        <end position="360"/>
    </location>
</feature>
<feature type="compositionally biased region" description="Polar residues" evidence="4">
    <location>
        <begin position="340"/>
        <end position="351"/>
    </location>
</feature>
<feature type="coiled-coil region" evidence="3">
    <location>
        <begin position="429"/>
        <end position="477"/>
    </location>
</feature>
<dbReference type="InterPro" id="IPR012890">
    <property type="entry name" value="GCFC2-like"/>
</dbReference>
<gene>
    <name evidence="5" type="ORF">TCAL_15999</name>
</gene>
<sequence length="858" mass="97129">MISSTHFRKKSGARSKKLRNVRTTRLDSEDEDSPNRGDSPVLAVSRPTVAHWAQDGEDDDPSPGVEGLQSKLAQIRERKKKAAGLKAASQHLTQTKKPSRDYLGEDGDHEDEDEGEDEESSLSSLNKRTTTTTTTKQLLSFGADEEEEVVFQVKKSSQSRKIMKQKKAERKRQKQAIKDNLNGSDSENDGPISQPALKPGQSNVIEPELDIKLNHTLPSRPDKTPQSWILSGRDAEAMHMEEEDEEEEEELESEEKNGQGDPIRSILTSGVIPDAMAIYQAKKKRQKAREAGPVSSNNRDYIPIDSVRRSPRDDRNGGGTRGRLVREGESDDDDEGRISFTVQKDNKSQALRATVDSGEEDLADAWEEQQYRKVLKSGMISAKDQAYYTDQGFHMNSGKESGSKLEDSKSVFSNMNVKTPLTYNLQGIKNNLKERLESLNEVHRRHQNDADKSIDSLVNSQSEIERLEVLIPQYESRYKFFQELRSYVSNLVECFNEKRQVANKSWIVDVKTSVIKSSSSRPNRRNWTSRVMLNDEDEPLNEKAGGRRRHQQRLQSQAHLKVKYNEGMSSDDELSTSDQANLRTIRQDVENQARTVLADVVEEFSTVGGIKKMMGEWKRENGESYSDAYVSLCLPKMFSPLVRLQLLFWNPFANTTKSSIWNGTRVWPPSPTNTMRPRNHSPRIETENCYLYWLKVPNAKVLWHPVTFIKDYPTLTGQSKQLRTCLTEIRDKLKAAVDHDVYIPIGYMKQVAENPSSPHAQFWQEMLGDKVLADLAVSSLLNKYLLIGLGMNPDPLDALVKTRQIVSALPSSWREIGVAKEDLGRFAQFLATLSAKPVGPDGVRSIVEMLKLLNYQTE</sequence>
<evidence type="ECO:0000313" key="5">
    <source>
        <dbReference type="EMBL" id="TRY77169.1"/>
    </source>
</evidence>
<feature type="compositionally biased region" description="Low complexity" evidence="4">
    <location>
        <begin position="121"/>
        <end position="135"/>
    </location>
</feature>
<protein>
    <recommendedName>
        <fullName evidence="7">GCF C-terminal domain-containing protein</fullName>
    </recommendedName>
</protein>
<feature type="compositionally biased region" description="Basic residues" evidence="4">
    <location>
        <begin position="1"/>
        <end position="22"/>
    </location>
</feature>
<evidence type="ECO:0000256" key="4">
    <source>
        <dbReference type="SAM" id="MobiDB-lite"/>
    </source>
</evidence>
<organism evidence="5 6">
    <name type="scientific">Tigriopus californicus</name>
    <name type="common">Marine copepod</name>
    <dbReference type="NCBI Taxonomy" id="6832"/>
    <lineage>
        <taxon>Eukaryota</taxon>
        <taxon>Metazoa</taxon>
        <taxon>Ecdysozoa</taxon>
        <taxon>Arthropoda</taxon>
        <taxon>Crustacea</taxon>
        <taxon>Multicrustacea</taxon>
        <taxon>Hexanauplia</taxon>
        <taxon>Copepoda</taxon>
        <taxon>Harpacticoida</taxon>
        <taxon>Harpacticidae</taxon>
        <taxon>Tigriopus</taxon>
    </lineage>
</organism>